<keyword evidence="3" id="KW-1185">Reference proteome</keyword>
<dbReference type="Pfam" id="PF06172">
    <property type="entry name" value="Cupin_5"/>
    <property type="match status" value="1"/>
</dbReference>
<accession>A0A1I4NDC4</accession>
<proteinExistence type="predicted"/>
<organism evidence="2 3">
    <name type="scientific">Shimia aestuarii</name>
    <dbReference type="NCBI Taxonomy" id="254406"/>
    <lineage>
        <taxon>Bacteria</taxon>
        <taxon>Pseudomonadati</taxon>
        <taxon>Pseudomonadota</taxon>
        <taxon>Alphaproteobacteria</taxon>
        <taxon>Rhodobacterales</taxon>
        <taxon>Roseobacteraceae</taxon>
    </lineage>
</organism>
<dbReference type="SUPFAM" id="SSF51182">
    <property type="entry name" value="RmlC-like cupins"/>
    <property type="match status" value="1"/>
</dbReference>
<dbReference type="EMBL" id="FOTQ01000004">
    <property type="protein sequence ID" value="SFM13501.1"/>
    <property type="molecule type" value="Genomic_DNA"/>
</dbReference>
<dbReference type="Gene3D" id="2.60.120.10">
    <property type="entry name" value="Jelly Rolls"/>
    <property type="match status" value="1"/>
</dbReference>
<feature type="domain" description="DUF985" evidence="1">
    <location>
        <begin position="11"/>
        <end position="139"/>
    </location>
</feature>
<name>A0A1I4NDC4_9RHOB</name>
<evidence type="ECO:0000313" key="2">
    <source>
        <dbReference type="EMBL" id="SFM13501.1"/>
    </source>
</evidence>
<dbReference type="PANTHER" id="PTHR33387">
    <property type="entry name" value="RMLC-LIKE JELLY ROLL FOLD PROTEIN"/>
    <property type="match status" value="1"/>
</dbReference>
<dbReference type="CDD" id="cd06121">
    <property type="entry name" value="cupin_YML079wp"/>
    <property type="match status" value="1"/>
</dbReference>
<evidence type="ECO:0000259" key="1">
    <source>
        <dbReference type="Pfam" id="PF06172"/>
    </source>
</evidence>
<dbReference type="InterPro" id="IPR014710">
    <property type="entry name" value="RmlC-like_jellyroll"/>
</dbReference>
<reference evidence="2 3" key="1">
    <citation type="submission" date="2016-10" db="EMBL/GenBank/DDBJ databases">
        <authorList>
            <person name="de Groot N.N."/>
        </authorList>
    </citation>
    <scope>NUCLEOTIDE SEQUENCE [LARGE SCALE GENOMIC DNA]</scope>
    <source>
        <strain evidence="2 3">DSM 15283</strain>
    </source>
</reference>
<dbReference type="InterPro" id="IPR011051">
    <property type="entry name" value="RmlC_Cupin_sf"/>
</dbReference>
<protein>
    <recommendedName>
        <fullName evidence="1">DUF985 domain-containing protein</fullName>
    </recommendedName>
</protein>
<dbReference type="InterPro" id="IPR009327">
    <property type="entry name" value="Cupin_DUF985"/>
</dbReference>
<evidence type="ECO:0000313" key="3">
    <source>
        <dbReference type="Proteomes" id="UP000199144"/>
    </source>
</evidence>
<dbReference type="RefSeq" id="WP_423227756.1">
    <property type="nucleotide sequence ID" value="NZ_FOTQ01000004.1"/>
</dbReference>
<dbReference type="AlphaFoldDB" id="A0A1I4NDC4"/>
<dbReference type="InterPro" id="IPR039935">
    <property type="entry name" value="YML079W-like"/>
</dbReference>
<sequence length="147" mass="16015">MTPAKTMTAREVIDHLNLSPHPEGGHYRQTWIAAAPRDVRPSGTAIYFLLAEGEVSHWHRVDATEIWHFHAGAPLVLSMAETETGPAQDHLLGPDLAAGQSPQLIVPPHHWQAARSTGAWTLVGCTVSPGFRFEGFELAAPGFDIPR</sequence>
<dbReference type="Proteomes" id="UP000199144">
    <property type="component" value="Unassembled WGS sequence"/>
</dbReference>
<dbReference type="PANTHER" id="PTHR33387:SF3">
    <property type="entry name" value="DUF985 DOMAIN-CONTAINING PROTEIN"/>
    <property type="match status" value="1"/>
</dbReference>
<gene>
    <name evidence="2" type="ORF">SAMN04488042_104128</name>
</gene>